<accession>A0A9D4SPW4</accession>
<reference evidence="1" key="2">
    <citation type="submission" date="2021-09" db="EMBL/GenBank/DDBJ databases">
        <authorList>
            <person name="Jia N."/>
            <person name="Wang J."/>
            <person name="Shi W."/>
            <person name="Du L."/>
            <person name="Sun Y."/>
            <person name="Zhan W."/>
            <person name="Jiang J."/>
            <person name="Wang Q."/>
            <person name="Zhang B."/>
            <person name="Ji P."/>
            <person name="Sakyi L.B."/>
            <person name="Cui X."/>
            <person name="Yuan T."/>
            <person name="Jiang B."/>
            <person name="Yang W."/>
            <person name="Lam T.T.-Y."/>
            <person name="Chang Q."/>
            <person name="Ding S."/>
            <person name="Wang X."/>
            <person name="Zhu J."/>
            <person name="Ruan X."/>
            <person name="Zhao L."/>
            <person name="Wei J."/>
            <person name="Que T."/>
            <person name="Du C."/>
            <person name="Cheng J."/>
            <person name="Dai P."/>
            <person name="Han X."/>
            <person name="Huang E."/>
            <person name="Gao Y."/>
            <person name="Liu J."/>
            <person name="Shao H."/>
            <person name="Ye R."/>
            <person name="Li L."/>
            <person name="Wei W."/>
            <person name="Wang X."/>
            <person name="Wang C."/>
            <person name="Huo Q."/>
            <person name="Li W."/>
            <person name="Guo W."/>
            <person name="Chen H."/>
            <person name="Chen S."/>
            <person name="Zhou L."/>
            <person name="Zhou L."/>
            <person name="Ni X."/>
            <person name="Tian J."/>
            <person name="Zhou Y."/>
            <person name="Sheng Y."/>
            <person name="Liu T."/>
            <person name="Pan Y."/>
            <person name="Xia L."/>
            <person name="Li J."/>
            <person name="Zhao F."/>
            <person name="Cao W."/>
        </authorList>
    </citation>
    <scope>NUCLEOTIDE SEQUENCE</scope>
    <source>
        <strain evidence="1">Rsan-2018</strain>
        <tissue evidence="1">Larvae</tissue>
    </source>
</reference>
<name>A0A9D4SPW4_RHISA</name>
<evidence type="ECO:0000313" key="1">
    <source>
        <dbReference type="EMBL" id="KAH7938845.1"/>
    </source>
</evidence>
<evidence type="ECO:0000313" key="2">
    <source>
        <dbReference type="Proteomes" id="UP000821837"/>
    </source>
</evidence>
<dbReference type="VEuPathDB" id="VectorBase:RSAN_028854"/>
<gene>
    <name evidence="1" type="ORF">HPB52_001330</name>
</gene>
<sequence>MKIPPLPRNMNPAFHEGRRKARAEALQAKYTGRRDVLYTDAAEYGNKAADTAVAVRDNGALMACCTVSGVETVEAEEVAIALAISQKGVRVVISDSKNAVRNYESGRVTETAVPNVDKSTTKKPQPVNLRSSCFMLLSIIRSCE</sequence>
<protein>
    <submittedName>
        <fullName evidence="1">Uncharacterized protein</fullName>
    </submittedName>
</protein>
<reference evidence="1" key="1">
    <citation type="journal article" date="2020" name="Cell">
        <title>Large-Scale Comparative Analyses of Tick Genomes Elucidate Their Genetic Diversity and Vector Capacities.</title>
        <authorList>
            <consortium name="Tick Genome and Microbiome Consortium (TIGMIC)"/>
            <person name="Jia N."/>
            <person name="Wang J."/>
            <person name="Shi W."/>
            <person name="Du L."/>
            <person name="Sun Y."/>
            <person name="Zhan W."/>
            <person name="Jiang J.F."/>
            <person name="Wang Q."/>
            <person name="Zhang B."/>
            <person name="Ji P."/>
            <person name="Bell-Sakyi L."/>
            <person name="Cui X.M."/>
            <person name="Yuan T.T."/>
            <person name="Jiang B.G."/>
            <person name="Yang W.F."/>
            <person name="Lam T.T."/>
            <person name="Chang Q.C."/>
            <person name="Ding S.J."/>
            <person name="Wang X.J."/>
            <person name="Zhu J.G."/>
            <person name="Ruan X.D."/>
            <person name="Zhao L."/>
            <person name="Wei J.T."/>
            <person name="Ye R.Z."/>
            <person name="Que T.C."/>
            <person name="Du C.H."/>
            <person name="Zhou Y.H."/>
            <person name="Cheng J.X."/>
            <person name="Dai P.F."/>
            <person name="Guo W.B."/>
            <person name="Han X.H."/>
            <person name="Huang E.J."/>
            <person name="Li L.F."/>
            <person name="Wei W."/>
            <person name="Gao Y.C."/>
            <person name="Liu J.Z."/>
            <person name="Shao H.Z."/>
            <person name="Wang X."/>
            <person name="Wang C.C."/>
            <person name="Yang T.C."/>
            <person name="Huo Q.B."/>
            <person name="Li W."/>
            <person name="Chen H.Y."/>
            <person name="Chen S.E."/>
            <person name="Zhou L.G."/>
            <person name="Ni X.B."/>
            <person name="Tian J.H."/>
            <person name="Sheng Y."/>
            <person name="Liu T."/>
            <person name="Pan Y.S."/>
            <person name="Xia L.Y."/>
            <person name="Li J."/>
            <person name="Zhao F."/>
            <person name="Cao W.C."/>
        </authorList>
    </citation>
    <scope>NUCLEOTIDE SEQUENCE</scope>
    <source>
        <strain evidence="1">Rsan-2018</strain>
    </source>
</reference>
<organism evidence="1 2">
    <name type="scientific">Rhipicephalus sanguineus</name>
    <name type="common">Brown dog tick</name>
    <name type="synonym">Ixodes sanguineus</name>
    <dbReference type="NCBI Taxonomy" id="34632"/>
    <lineage>
        <taxon>Eukaryota</taxon>
        <taxon>Metazoa</taxon>
        <taxon>Ecdysozoa</taxon>
        <taxon>Arthropoda</taxon>
        <taxon>Chelicerata</taxon>
        <taxon>Arachnida</taxon>
        <taxon>Acari</taxon>
        <taxon>Parasitiformes</taxon>
        <taxon>Ixodida</taxon>
        <taxon>Ixodoidea</taxon>
        <taxon>Ixodidae</taxon>
        <taxon>Rhipicephalinae</taxon>
        <taxon>Rhipicephalus</taxon>
        <taxon>Rhipicephalus</taxon>
    </lineage>
</organism>
<dbReference type="AlphaFoldDB" id="A0A9D4SPW4"/>
<dbReference type="EMBL" id="JABSTV010001254">
    <property type="protein sequence ID" value="KAH7938845.1"/>
    <property type="molecule type" value="Genomic_DNA"/>
</dbReference>
<dbReference type="Proteomes" id="UP000821837">
    <property type="component" value="Chromosome 8"/>
</dbReference>
<comment type="caution">
    <text evidence="1">The sequence shown here is derived from an EMBL/GenBank/DDBJ whole genome shotgun (WGS) entry which is preliminary data.</text>
</comment>
<keyword evidence="2" id="KW-1185">Reference proteome</keyword>
<proteinExistence type="predicted"/>